<accession>A0ABP2I6Q8</accession>
<gene>
    <name evidence="1" type="ORF">HMPREF0061_1061</name>
</gene>
<proteinExistence type="predicted"/>
<protein>
    <submittedName>
        <fullName evidence="1">Uncharacterized protein</fullName>
    </submittedName>
</protein>
<dbReference type="Proteomes" id="UP000003764">
    <property type="component" value="Unassembled WGS sequence"/>
</dbReference>
<evidence type="ECO:0000313" key="2">
    <source>
        <dbReference type="Proteomes" id="UP000003764"/>
    </source>
</evidence>
<comment type="caution">
    <text evidence="1">The sequence shown here is derived from an EMBL/GenBank/DDBJ whole genome shotgun (WGS) entry which is preliminary data.</text>
</comment>
<keyword evidence="2" id="KW-1185">Reference proteome</keyword>
<organism evidence="1 2">
    <name type="scientific">Aerococcus viridans (strain ATCC 11563 / DSM 20340 / CCUG 4311 / JCM 20461 / NBRC 12219 / NCTC 8251 / M1)</name>
    <dbReference type="NCBI Taxonomy" id="655812"/>
    <lineage>
        <taxon>Bacteria</taxon>
        <taxon>Bacillati</taxon>
        <taxon>Bacillota</taxon>
        <taxon>Bacilli</taxon>
        <taxon>Lactobacillales</taxon>
        <taxon>Aerococcaceae</taxon>
        <taxon>Aerococcus</taxon>
    </lineage>
</organism>
<sequence length="55" mass="6707">MQNFQRRLLKKVDLTGFLEYTQFYIGFHTPFRLKMKGLNFTNFKKNNNCSIWKLS</sequence>
<dbReference type="EMBL" id="ADNT01000077">
    <property type="protein sequence ID" value="EFG49593.1"/>
    <property type="molecule type" value="Genomic_DNA"/>
</dbReference>
<reference evidence="1 2" key="1">
    <citation type="submission" date="2010-04" db="EMBL/GenBank/DDBJ databases">
        <authorList>
            <person name="Muzny D."/>
            <person name="Qin X."/>
            <person name="Deng J."/>
            <person name="Jiang H."/>
            <person name="Liu Y."/>
            <person name="Qu J."/>
            <person name="Song X.-Z."/>
            <person name="Zhang L."/>
            <person name="Thornton R."/>
            <person name="Coyle M."/>
            <person name="Francisco L."/>
            <person name="Jackson L."/>
            <person name="Javaid M."/>
            <person name="Korchina V."/>
            <person name="Kovar C."/>
            <person name="Mata R."/>
            <person name="Mathew T."/>
            <person name="Ngo R."/>
            <person name="Nguyen L."/>
            <person name="Nguyen N."/>
            <person name="Okwuonu G."/>
            <person name="Ongeri F."/>
            <person name="Pham C."/>
            <person name="Simmons D."/>
            <person name="Wilczek-Boney K."/>
            <person name="Hale W."/>
            <person name="Jakkamsetti A."/>
            <person name="Pham P."/>
            <person name="Ruth R."/>
            <person name="San Lucas F."/>
            <person name="Warren J."/>
            <person name="Zhang J."/>
            <person name="Zhao Z."/>
            <person name="Zhou C."/>
            <person name="Zhu D."/>
            <person name="Lee S."/>
            <person name="Bess C."/>
            <person name="Blankenburg K."/>
            <person name="Forbes L."/>
            <person name="Fu Q."/>
            <person name="Gubbala S."/>
            <person name="Hirani K."/>
            <person name="Jayaseelan J.C."/>
            <person name="Lara F."/>
            <person name="Munidasa M."/>
            <person name="Palculict T."/>
            <person name="Patil S."/>
            <person name="Pu L.-L."/>
            <person name="Saada N."/>
            <person name="Tang L."/>
            <person name="Weissenberger G."/>
            <person name="Zhu Y."/>
            <person name="Hemphill L."/>
            <person name="Shang Y."/>
            <person name="Youmans B."/>
            <person name="Ayvaz T."/>
            <person name="Ross M."/>
            <person name="Santibanez J."/>
            <person name="Aqrawi P."/>
            <person name="Gross S."/>
            <person name="Joshi V."/>
            <person name="Fowler G."/>
            <person name="Nazareth L."/>
            <person name="Reid J."/>
            <person name="Worley K."/>
            <person name="Petrosino J."/>
            <person name="Highlander S."/>
            <person name="Gibbs R."/>
            <person name="Gibbs R."/>
        </authorList>
    </citation>
    <scope>NUCLEOTIDE SEQUENCE [LARGE SCALE GENOMIC DNA]</scope>
    <source>
        <strain evidence="1 2">ATCC 11563</strain>
    </source>
</reference>
<name>A0ABP2I6Q8_AERVM</name>
<evidence type="ECO:0000313" key="1">
    <source>
        <dbReference type="EMBL" id="EFG49593.1"/>
    </source>
</evidence>